<dbReference type="Proteomes" id="UP001339911">
    <property type="component" value="Unassembled WGS sequence"/>
</dbReference>
<dbReference type="PROSITE" id="PS50949">
    <property type="entry name" value="HTH_GNTR"/>
    <property type="match status" value="1"/>
</dbReference>
<keyword evidence="2" id="KW-0238">DNA-binding</keyword>
<reference evidence="6 7" key="1">
    <citation type="submission" date="2024-01" db="EMBL/GenBank/DDBJ databases">
        <title>Genome insights into Plantactinospora veratri sp. nov.</title>
        <authorList>
            <person name="Wang L."/>
        </authorList>
    </citation>
    <scope>NUCLEOTIDE SEQUENCE [LARGE SCALE GENOMIC DNA]</scope>
    <source>
        <strain evidence="6 7">NEAU-FHS4</strain>
    </source>
</reference>
<keyword evidence="7" id="KW-1185">Reference proteome</keyword>
<dbReference type="PANTHER" id="PTHR43537:SF5">
    <property type="entry name" value="UXU OPERON TRANSCRIPTIONAL REGULATOR"/>
    <property type="match status" value="1"/>
</dbReference>
<dbReference type="InterPro" id="IPR036388">
    <property type="entry name" value="WH-like_DNA-bd_sf"/>
</dbReference>
<evidence type="ECO:0000256" key="2">
    <source>
        <dbReference type="ARBA" id="ARBA00023125"/>
    </source>
</evidence>
<feature type="region of interest" description="Disordered" evidence="4">
    <location>
        <begin position="1"/>
        <end position="36"/>
    </location>
</feature>
<dbReference type="Pfam" id="PF00392">
    <property type="entry name" value="GntR"/>
    <property type="match status" value="1"/>
</dbReference>
<dbReference type="SMART" id="SM00345">
    <property type="entry name" value="HTH_GNTR"/>
    <property type="match status" value="1"/>
</dbReference>
<feature type="compositionally biased region" description="Polar residues" evidence="4">
    <location>
        <begin position="1"/>
        <end position="13"/>
    </location>
</feature>
<dbReference type="SMART" id="SM00895">
    <property type="entry name" value="FCD"/>
    <property type="match status" value="1"/>
</dbReference>
<gene>
    <name evidence="6" type="ORF">V1634_22850</name>
</gene>
<evidence type="ECO:0000256" key="1">
    <source>
        <dbReference type="ARBA" id="ARBA00023015"/>
    </source>
</evidence>
<name>A0ABU7SIA2_9ACTN</name>
<evidence type="ECO:0000256" key="3">
    <source>
        <dbReference type="ARBA" id="ARBA00023163"/>
    </source>
</evidence>
<keyword evidence="3" id="KW-0804">Transcription</keyword>
<dbReference type="InterPro" id="IPR011711">
    <property type="entry name" value="GntR_C"/>
</dbReference>
<dbReference type="RefSeq" id="WP_331209923.1">
    <property type="nucleotide sequence ID" value="NZ_JAZGQL010000017.1"/>
</dbReference>
<evidence type="ECO:0000256" key="4">
    <source>
        <dbReference type="SAM" id="MobiDB-lite"/>
    </source>
</evidence>
<dbReference type="Gene3D" id="1.10.10.10">
    <property type="entry name" value="Winged helix-like DNA-binding domain superfamily/Winged helix DNA-binding domain"/>
    <property type="match status" value="1"/>
</dbReference>
<keyword evidence="1" id="KW-0805">Transcription regulation</keyword>
<evidence type="ECO:0000313" key="7">
    <source>
        <dbReference type="Proteomes" id="UP001339911"/>
    </source>
</evidence>
<dbReference type="Gene3D" id="1.20.120.530">
    <property type="entry name" value="GntR ligand-binding domain-like"/>
    <property type="match status" value="1"/>
</dbReference>
<dbReference type="EMBL" id="JAZGQL010000017">
    <property type="protein sequence ID" value="MEE6309676.1"/>
    <property type="molecule type" value="Genomic_DNA"/>
</dbReference>
<dbReference type="InterPro" id="IPR036390">
    <property type="entry name" value="WH_DNA-bd_sf"/>
</dbReference>
<protein>
    <submittedName>
        <fullName evidence="6">GntR family transcriptional regulator</fullName>
    </submittedName>
</protein>
<dbReference type="SUPFAM" id="SSF48008">
    <property type="entry name" value="GntR ligand-binding domain-like"/>
    <property type="match status" value="1"/>
</dbReference>
<dbReference type="Pfam" id="PF07729">
    <property type="entry name" value="FCD"/>
    <property type="match status" value="1"/>
</dbReference>
<dbReference type="SUPFAM" id="SSF46785">
    <property type="entry name" value="Winged helix' DNA-binding domain"/>
    <property type="match status" value="1"/>
</dbReference>
<evidence type="ECO:0000259" key="5">
    <source>
        <dbReference type="PROSITE" id="PS50949"/>
    </source>
</evidence>
<feature type="domain" description="HTH gntR-type" evidence="5">
    <location>
        <begin position="34"/>
        <end position="101"/>
    </location>
</feature>
<dbReference type="PANTHER" id="PTHR43537">
    <property type="entry name" value="TRANSCRIPTIONAL REGULATOR, GNTR FAMILY"/>
    <property type="match status" value="1"/>
</dbReference>
<dbReference type="InterPro" id="IPR000524">
    <property type="entry name" value="Tscrpt_reg_HTH_GntR"/>
</dbReference>
<organism evidence="6 7">
    <name type="scientific">Plantactinospora veratri</name>
    <dbReference type="NCBI Taxonomy" id="1436122"/>
    <lineage>
        <taxon>Bacteria</taxon>
        <taxon>Bacillati</taxon>
        <taxon>Actinomycetota</taxon>
        <taxon>Actinomycetes</taxon>
        <taxon>Micromonosporales</taxon>
        <taxon>Micromonosporaceae</taxon>
        <taxon>Plantactinospora</taxon>
    </lineage>
</organism>
<accession>A0ABU7SIA2</accession>
<proteinExistence type="predicted"/>
<dbReference type="InterPro" id="IPR008920">
    <property type="entry name" value="TF_FadR/GntR_C"/>
</dbReference>
<sequence>MTESAQRPPTARSSADDTGPPGTGAPAGGRRAPARSADEAYDQLRQEIYRGELMPNERLIEIELATRLQVSRAVVRTVLVRLGQDGLVVLTPNRGAHVRLVSEEEAVEILQVRAVLEALTARQAARLATAREIAAIRRLLGRMARKLDADDLLGYSEGNAKLHAAIIAAARHETAARLITGLRAQLVRFQYRTILVPGRPARSFEEHTAIVDAIAARDPDAAEAAMRRHLGYVESTLARTATAIRRRGGRPDPTRPG</sequence>
<evidence type="ECO:0000313" key="6">
    <source>
        <dbReference type="EMBL" id="MEE6309676.1"/>
    </source>
</evidence>
<comment type="caution">
    <text evidence="6">The sequence shown here is derived from an EMBL/GenBank/DDBJ whole genome shotgun (WGS) entry which is preliminary data.</text>
</comment>